<name>X6NX22_RETFI</name>
<feature type="non-terminal residue" evidence="3">
    <location>
        <position position="1"/>
    </location>
</feature>
<keyword evidence="4" id="KW-1185">Reference proteome</keyword>
<dbReference type="AlphaFoldDB" id="X6NX22"/>
<feature type="coiled-coil region" evidence="1">
    <location>
        <begin position="96"/>
        <end position="123"/>
    </location>
</feature>
<sequence length="149" mass="17391">EYMQKNIQLEREVEALQAKLRKCEEKMDKMDHFITEYRSVEEPVMELQSPKSRISKQDTQDTEIGFGDNSKSSLVFHQSDTLPPTLEANAKLDQLVLKLQKENMKLEYMKEMYEEKIHDLTQQLLVVETLLDTNDDASDSEDDTSDQDD</sequence>
<evidence type="ECO:0000313" key="3">
    <source>
        <dbReference type="EMBL" id="ETO30860.1"/>
    </source>
</evidence>
<reference evidence="3 4" key="1">
    <citation type="journal article" date="2013" name="Curr. Biol.">
        <title>The Genome of the Foraminiferan Reticulomyxa filosa.</title>
        <authorList>
            <person name="Glockner G."/>
            <person name="Hulsmann N."/>
            <person name="Schleicher M."/>
            <person name="Noegel A.A."/>
            <person name="Eichinger L."/>
            <person name="Gallinger C."/>
            <person name="Pawlowski J."/>
            <person name="Sierra R."/>
            <person name="Euteneuer U."/>
            <person name="Pillet L."/>
            <person name="Moustafa A."/>
            <person name="Platzer M."/>
            <person name="Groth M."/>
            <person name="Szafranski K."/>
            <person name="Schliwa M."/>
        </authorList>
    </citation>
    <scope>NUCLEOTIDE SEQUENCE [LARGE SCALE GENOMIC DNA]</scope>
</reference>
<accession>X6NX22</accession>
<gene>
    <name evidence="3" type="ORF">RFI_06260</name>
</gene>
<proteinExistence type="predicted"/>
<protein>
    <submittedName>
        <fullName evidence="3">Uncharacterized protein</fullName>
    </submittedName>
</protein>
<comment type="caution">
    <text evidence="3">The sequence shown here is derived from an EMBL/GenBank/DDBJ whole genome shotgun (WGS) entry which is preliminary data.</text>
</comment>
<evidence type="ECO:0000256" key="1">
    <source>
        <dbReference type="SAM" id="Coils"/>
    </source>
</evidence>
<organism evidence="3 4">
    <name type="scientific">Reticulomyxa filosa</name>
    <dbReference type="NCBI Taxonomy" id="46433"/>
    <lineage>
        <taxon>Eukaryota</taxon>
        <taxon>Sar</taxon>
        <taxon>Rhizaria</taxon>
        <taxon>Retaria</taxon>
        <taxon>Foraminifera</taxon>
        <taxon>Monothalamids</taxon>
        <taxon>Reticulomyxidae</taxon>
        <taxon>Reticulomyxa</taxon>
    </lineage>
</organism>
<evidence type="ECO:0000313" key="4">
    <source>
        <dbReference type="Proteomes" id="UP000023152"/>
    </source>
</evidence>
<feature type="region of interest" description="Disordered" evidence="2">
    <location>
        <begin position="44"/>
        <end position="76"/>
    </location>
</feature>
<dbReference type="EMBL" id="ASPP01005270">
    <property type="protein sequence ID" value="ETO30860.1"/>
    <property type="molecule type" value="Genomic_DNA"/>
</dbReference>
<evidence type="ECO:0000256" key="2">
    <source>
        <dbReference type="SAM" id="MobiDB-lite"/>
    </source>
</evidence>
<keyword evidence="1" id="KW-0175">Coiled coil</keyword>
<dbReference type="Proteomes" id="UP000023152">
    <property type="component" value="Unassembled WGS sequence"/>
</dbReference>